<sequence>MLSFTDSGCRLPLDIIDLIMWELAEDEDILTLNRCTRVCLDFAAICQRYLFENITLSDTVNIWHPPSTLTRQFKGVLDSNPKLARHVRKVNYVNKINDSKRMSTIPVLRHLRYVHTFSLEFDDWPISNRQTWSAIPKTLRSSVCRFIKANDIVDLHLRCIEDVPINIFFHLPHLAFLTLSNTTIMDKGLDLIKLRKPESSIQLEALTVWGTIAGMRKLMKATNRASKPLLDLRNLTEFTTAYVSPGEMSTIGAVIAGSNCLEEIHIRGFEIDWRGHLASKLTSKSLRTLKNIDLHFLITAEDDPYHNVVNELEEMSGRNVLETLELVINVYTNDDCTTDMDTWSRLDVVLSQTDGFPYLQHVEVSLITNSFSCDYTELHAQLNHIADVGFPRLNNMPDMDFSFIVEENEV</sequence>
<evidence type="ECO:0000313" key="2">
    <source>
        <dbReference type="Proteomes" id="UP000807469"/>
    </source>
</evidence>
<reference evidence="1" key="1">
    <citation type="submission" date="2020-11" db="EMBL/GenBank/DDBJ databases">
        <authorList>
            <consortium name="DOE Joint Genome Institute"/>
            <person name="Ahrendt S."/>
            <person name="Riley R."/>
            <person name="Andreopoulos W."/>
            <person name="Labutti K."/>
            <person name="Pangilinan J."/>
            <person name="Ruiz-Duenas F.J."/>
            <person name="Barrasa J.M."/>
            <person name="Sanchez-Garcia M."/>
            <person name="Camarero S."/>
            <person name="Miyauchi S."/>
            <person name="Serrano A."/>
            <person name="Linde D."/>
            <person name="Babiker R."/>
            <person name="Drula E."/>
            <person name="Ayuso-Fernandez I."/>
            <person name="Pacheco R."/>
            <person name="Padilla G."/>
            <person name="Ferreira P."/>
            <person name="Barriuso J."/>
            <person name="Kellner H."/>
            <person name="Castanera R."/>
            <person name="Alfaro M."/>
            <person name="Ramirez L."/>
            <person name="Pisabarro A.G."/>
            <person name="Kuo A."/>
            <person name="Tritt A."/>
            <person name="Lipzen A."/>
            <person name="He G."/>
            <person name="Yan M."/>
            <person name="Ng V."/>
            <person name="Cullen D."/>
            <person name="Martin F."/>
            <person name="Rosso M.-N."/>
            <person name="Henrissat B."/>
            <person name="Hibbett D."/>
            <person name="Martinez A.T."/>
            <person name="Grigoriev I.V."/>
        </authorList>
    </citation>
    <scope>NUCLEOTIDE SEQUENCE</scope>
    <source>
        <strain evidence="1">CIRM-BRFM 674</strain>
    </source>
</reference>
<evidence type="ECO:0008006" key="3">
    <source>
        <dbReference type="Google" id="ProtNLM"/>
    </source>
</evidence>
<proteinExistence type="predicted"/>
<dbReference type="EMBL" id="MU155339">
    <property type="protein sequence ID" value="KAF9475274.1"/>
    <property type="molecule type" value="Genomic_DNA"/>
</dbReference>
<organism evidence="1 2">
    <name type="scientific">Pholiota conissans</name>
    <dbReference type="NCBI Taxonomy" id="109636"/>
    <lineage>
        <taxon>Eukaryota</taxon>
        <taxon>Fungi</taxon>
        <taxon>Dikarya</taxon>
        <taxon>Basidiomycota</taxon>
        <taxon>Agaricomycotina</taxon>
        <taxon>Agaricomycetes</taxon>
        <taxon>Agaricomycetidae</taxon>
        <taxon>Agaricales</taxon>
        <taxon>Agaricineae</taxon>
        <taxon>Strophariaceae</taxon>
        <taxon>Pholiota</taxon>
    </lineage>
</organism>
<evidence type="ECO:0000313" key="1">
    <source>
        <dbReference type="EMBL" id="KAF9475274.1"/>
    </source>
</evidence>
<accession>A0A9P5YVD5</accession>
<dbReference type="AlphaFoldDB" id="A0A9P5YVD5"/>
<keyword evidence="2" id="KW-1185">Reference proteome</keyword>
<name>A0A9P5YVD5_9AGAR</name>
<gene>
    <name evidence="1" type="ORF">BDN70DRAFT_936004</name>
</gene>
<protein>
    <recommendedName>
        <fullName evidence="3">F-box domain-containing protein</fullName>
    </recommendedName>
</protein>
<dbReference type="OrthoDB" id="2745898at2759"/>
<dbReference type="SUPFAM" id="SSF52047">
    <property type="entry name" value="RNI-like"/>
    <property type="match status" value="1"/>
</dbReference>
<comment type="caution">
    <text evidence="1">The sequence shown here is derived from an EMBL/GenBank/DDBJ whole genome shotgun (WGS) entry which is preliminary data.</text>
</comment>
<dbReference type="Proteomes" id="UP000807469">
    <property type="component" value="Unassembled WGS sequence"/>
</dbReference>